<proteinExistence type="predicted"/>
<name>A0A378IU56_9GAMM</name>
<dbReference type="EMBL" id="UGNX01000001">
    <property type="protein sequence ID" value="STX35544.1"/>
    <property type="molecule type" value="Genomic_DNA"/>
</dbReference>
<organism evidence="1 2">
    <name type="scientific">Legionella cincinnatiensis</name>
    <dbReference type="NCBI Taxonomy" id="28085"/>
    <lineage>
        <taxon>Bacteria</taxon>
        <taxon>Pseudomonadati</taxon>
        <taxon>Pseudomonadota</taxon>
        <taxon>Gammaproteobacteria</taxon>
        <taxon>Legionellales</taxon>
        <taxon>Legionellaceae</taxon>
        <taxon>Legionella</taxon>
    </lineage>
</organism>
<reference evidence="1 2" key="1">
    <citation type="submission" date="2018-06" db="EMBL/GenBank/DDBJ databases">
        <authorList>
            <consortium name="Pathogen Informatics"/>
            <person name="Doyle S."/>
        </authorList>
    </citation>
    <scope>NUCLEOTIDE SEQUENCE [LARGE SCALE GENOMIC DNA]</scope>
    <source>
        <strain evidence="1 2">NCTC12438</strain>
    </source>
</reference>
<accession>A0A378IU56</accession>
<evidence type="ECO:0000313" key="2">
    <source>
        <dbReference type="Proteomes" id="UP000255316"/>
    </source>
</evidence>
<dbReference type="Proteomes" id="UP000255316">
    <property type="component" value="Unassembled WGS sequence"/>
</dbReference>
<evidence type="ECO:0000313" key="1">
    <source>
        <dbReference type="EMBL" id="STX35544.1"/>
    </source>
</evidence>
<dbReference type="AlphaFoldDB" id="A0A378IU56"/>
<protein>
    <submittedName>
        <fullName evidence="1">Uncharacterized protein</fullName>
    </submittedName>
</protein>
<gene>
    <name evidence="1" type="ORF">NCTC12438_02160</name>
</gene>
<sequence>MKEKIIKKIVQQKILKKDKGWCRPCTSIG</sequence>